<dbReference type="GO" id="GO:1990825">
    <property type="term" value="F:sequence-specific mRNA binding"/>
    <property type="evidence" value="ECO:0007669"/>
    <property type="project" value="EnsemblFungi"/>
</dbReference>
<dbReference type="SUPFAM" id="SSF52374">
    <property type="entry name" value="Nucleotidylyl transferase"/>
    <property type="match status" value="1"/>
</dbReference>
<protein>
    <recommendedName>
        <fullName evidence="12">Probable glutamate--tRNA ligase, cytoplasmic</fullName>
        <ecNumber evidence="3">6.1.1.17</ecNumber>
    </recommendedName>
    <alternativeName>
        <fullName evidence="10">Glutamyl-tRNA synthetase</fullName>
    </alternativeName>
</protein>
<organism evidence="16 17">
    <name type="scientific">Spraguea lophii (strain 42_110)</name>
    <name type="common">Microsporidian parasite</name>
    <dbReference type="NCBI Taxonomy" id="1358809"/>
    <lineage>
        <taxon>Eukaryota</taxon>
        <taxon>Fungi</taxon>
        <taxon>Fungi incertae sedis</taxon>
        <taxon>Microsporidia</taxon>
        <taxon>Spragueidae</taxon>
        <taxon>Spraguea</taxon>
    </lineage>
</organism>
<dbReference type="InterPro" id="IPR014729">
    <property type="entry name" value="Rossmann-like_a/b/a_fold"/>
</dbReference>
<keyword evidence="6 13" id="KW-0547">Nucleotide-binding</keyword>
<dbReference type="InterPro" id="IPR020058">
    <property type="entry name" value="Glu/Gln-tRNA-synth_Ib_cat-dom"/>
</dbReference>
<keyword evidence="9 13" id="KW-0030">Aminoacyl-tRNA synthetase</keyword>
<accession>S7XIJ6</accession>
<evidence type="ECO:0000256" key="7">
    <source>
        <dbReference type="ARBA" id="ARBA00022840"/>
    </source>
</evidence>
<dbReference type="InterPro" id="IPR050132">
    <property type="entry name" value="Gln/Glu-tRNA_Ligase"/>
</dbReference>
<evidence type="ECO:0000256" key="5">
    <source>
        <dbReference type="ARBA" id="ARBA00022598"/>
    </source>
</evidence>
<dbReference type="Pfam" id="PF00749">
    <property type="entry name" value="tRNA-synt_1c"/>
    <property type="match status" value="1"/>
</dbReference>
<proteinExistence type="inferred from homology"/>
<dbReference type="GO" id="GO:0005739">
    <property type="term" value="C:mitochondrion"/>
    <property type="evidence" value="ECO:0007669"/>
    <property type="project" value="EnsemblFungi"/>
</dbReference>
<dbReference type="FunCoup" id="S7XIJ6">
    <property type="interactions" value="75"/>
</dbReference>
<dbReference type="FunFam" id="3.40.50.620:FF:000037">
    <property type="entry name" value="Glutamine--tRNA ligase cytoplasmic"/>
    <property type="match status" value="1"/>
</dbReference>
<dbReference type="Pfam" id="PF20974">
    <property type="entry name" value="tRNA-synt_1c_C2"/>
    <property type="match status" value="1"/>
</dbReference>
<gene>
    <name evidence="16" type="ORF">SLOPH_394</name>
</gene>
<dbReference type="GO" id="GO:0010494">
    <property type="term" value="C:cytoplasmic stress granule"/>
    <property type="evidence" value="ECO:0007669"/>
    <property type="project" value="EnsemblFungi"/>
</dbReference>
<dbReference type="InterPro" id="IPR020061">
    <property type="entry name" value="Glu_tRNA_lig_a-bdl"/>
</dbReference>
<dbReference type="AlphaFoldDB" id="S7XIJ6"/>
<dbReference type="PANTHER" id="PTHR43097:SF5">
    <property type="entry name" value="GLUTAMATE--TRNA LIGASE"/>
    <property type="match status" value="1"/>
</dbReference>
<dbReference type="InterPro" id="IPR001412">
    <property type="entry name" value="aa-tRNA-synth_I_CS"/>
</dbReference>
<dbReference type="InterPro" id="IPR004526">
    <property type="entry name" value="Glu-tRNA-synth_arc/euk"/>
</dbReference>
<dbReference type="STRING" id="1358809.S7XIJ6"/>
<dbReference type="Gene3D" id="2.40.240.100">
    <property type="match status" value="1"/>
</dbReference>
<dbReference type="InterPro" id="IPR000924">
    <property type="entry name" value="Glu/Gln-tRNA-synth"/>
</dbReference>
<dbReference type="FunFam" id="3.90.800.10:FF:000001">
    <property type="entry name" value="Glutamine--tRNA ligase"/>
    <property type="match status" value="1"/>
</dbReference>
<dbReference type="VEuPathDB" id="MicrosporidiaDB:SLOPH_394"/>
<dbReference type="GO" id="GO:0004818">
    <property type="term" value="F:glutamate-tRNA ligase activity"/>
    <property type="evidence" value="ECO:0007669"/>
    <property type="project" value="UniProtKB-EC"/>
</dbReference>
<evidence type="ECO:0000256" key="11">
    <source>
        <dbReference type="ARBA" id="ARBA00048351"/>
    </source>
</evidence>
<reference evidence="17" key="1">
    <citation type="journal article" date="2013" name="PLoS Genet.">
        <title>The genome of Spraguea lophii and the basis of host-microsporidian interactions.</title>
        <authorList>
            <person name="Campbell S.E."/>
            <person name="Williams T.A."/>
            <person name="Yousuf A."/>
            <person name="Soanes D.M."/>
            <person name="Paszkiewicz K.H."/>
            <person name="Williams B.A.P."/>
        </authorList>
    </citation>
    <scope>NUCLEOTIDE SEQUENCE [LARGE SCALE GENOMIC DNA]</scope>
    <source>
        <strain evidence="17">42_110</strain>
    </source>
</reference>
<dbReference type="GO" id="GO:0006424">
    <property type="term" value="P:glutamyl-tRNA aminoacylation"/>
    <property type="evidence" value="ECO:0007669"/>
    <property type="project" value="EnsemblFungi"/>
</dbReference>
<dbReference type="GO" id="GO:0017102">
    <property type="term" value="C:methionyl glutamyl tRNA synthetase complex"/>
    <property type="evidence" value="ECO:0007669"/>
    <property type="project" value="EnsemblFungi"/>
</dbReference>
<evidence type="ECO:0000256" key="9">
    <source>
        <dbReference type="ARBA" id="ARBA00023146"/>
    </source>
</evidence>
<comment type="catalytic activity">
    <reaction evidence="11">
        <text>tRNA(Glu) + L-glutamate + ATP = L-glutamyl-tRNA(Glu) + AMP + diphosphate</text>
        <dbReference type="Rhea" id="RHEA:23540"/>
        <dbReference type="Rhea" id="RHEA-COMP:9663"/>
        <dbReference type="Rhea" id="RHEA-COMP:9680"/>
        <dbReference type="ChEBI" id="CHEBI:29985"/>
        <dbReference type="ChEBI" id="CHEBI:30616"/>
        <dbReference type="ChEBI" id="CHEBI:33019"/>
        <dbReference type="ChEBI" id="CHEBI:78442"/>
        <dbReference type="ChEBI" id="CHEBI:78520"/>
        <dbReference type="ChEBI" id="CHEBI:456215"/>
        <dbReference type="EC" id="6.1.1.17"/>
    </reaction>
</comment>
<dbReference type="PANTHER" id="PTHR43097">
    <property type="entry name" value="GLUTAMINE-TRNA LIGASE"/>
    <property type="match status" value="1"/>
</dbReference>
<dbReference type="Gene3D" id="3.40.50.620">
    <property type="entry name" value="HUPs"/>
    <property type="match status" value="1"/>
</dbReference>
<keyword evidence="7 13" id="KW-0067">ATP-binding</keyword>
<dbReference type="InParanoid" id="S7XIJ6"/>
<comment type="similarity">
    <text evidence="2">Belongs to the class-I aminoacyl-tRNA synthetase family. Glutamate--tRNA ligase type 2 subfamily.</text>
</comment>
<evidence type="ECO:0000313" key="16">
    <source>
        <dbReference type="EMBL" id="EPR78859.1"/>
    </source>
</evidence>
<dbReference type="GO" id="GO:0005524">
    <property type="term" value="F:ATP binding"/>
    <property type="evidence" value="ECO:0007669"/>
    <property type="project" value="UniProtKB-KW"/>
</dbReference>
<dbReference type="OrthoDB" id="10250478at2759"/>
<evidence type="ECO:0000259" key="14">
    <source>
        <dbReference type="Pfam" id="PF00749"/>
    </source>
</evidence>
<evidence type="ECO:0000256" key="2">
    <source>
        <dbReference type="ARBA" id="ARBA00008927"/>
    </source>
</evidence>
<dbReference type="PRINTS" id="PR00987">
    <property type="entry name" value="TRNASYNTHGLU"/>
</dbReference>
<keyword evidence="8 13" id="KW-0648">Protein biosynthesis</keyword>
<evidence type="ECO:0000256" key="1">
    <source>
        <dbReference type="ARBA" id="ARBA00004496"/>
    </source>
</evidence>
<evidence type="ECO:0000259" key="15">
    <source>
        <dbReference type="Pfam" id="PF20974"/>
    </source>
</evidence>
<evidence type="ECO:0000313" key="17">
    <source>
        <dbReference type="Proteomes" id="UP000014978"/>
    </source>
</evidence>
<evidence type="ECO:0000256" key="4">
    <source>
        <dbReference type="ARBA" id="ARBA00022490"/>
    </source>
</evidence>
<sequence>MADNINFIFYYFNHRYNFSYSNLNDLLSNLSFDDSLDLKNILKDWRFDMSYNEVKGIMETLENYVSQVDGIEKLSIKESGECKNITIFEDIIFAFFSTGKVAMGLIKKPTYKNLNRIFMHMKEKNEKIVAEYQKMKQKKTEGGFLDWDIEPGTKVITRFPPEPSGYLHIGHAKAALLNNYLAEKSGGELIVRFDDTNQMKGDGSFETIILEDLKWLGIEKYKLTRTSDQFDKLMEIAEQMIEKKLAYCDGTPVDQLREERDKGIESKFRNTTVEENKKIFNEMKNGERKGFCLRAKIDYLNVNKALRDPVIYRHIEKEHYITKDKYKIYPTYDFCCPVVDCLEGITHTLRTNEYRDRNPQYYWFVENLELEKIFKVKKPKICDFSRLNFENTIISKRNLRNLINQDLLTGWNDPRVPTLRGIRRRGLTVDALKNYILLQGASQKITVNSWDKIYAINKKEIEKTAKRYSAIKFNNFIKVEIIKEENTNALEENTAAPTIFKNRNIYIDEIIISKDDSEQLEINEKFALMNYGNAILIKKENDSISVKLDLEDKNFRNKKIINFISLRKAITVKLVEYGDLLKDNEFYGKKEEELYLAENSVNDIVPGEIIQFERNGFYRCDSEGVFILIPYTKQARKK</sequence>
<dbReference type="Gene3D" id="1.10.1160.10">
    <property type="entry name" value="Glutamyl-trna Synthetase, Domain 2"/>
    <property type="match status" value="1"/>
</dbReference>
<evidence type="ECO:0000256" key="13">
    <source>
        <dbReference type="RuleBase" id="RU363037"/>
    </source>
</evidence>
<dbReference type="GO" id="GO:0005829">
    <property type="term" value="C:cytosol"/>
    <property type="evidence" value="ECO:0007669"/>
    <property type="project" value="TreeGrafter"/>
</dbReference>
<dbReference type="NCBIfam" id="TIGR00463">
    <property type="entry name" value="gltX_arch"/>
    <property type="match status" value="1"/>
</dbReference>
<evidence type="ECO:0000256" key="10">
    <source>
        <dbReference type="ARBA" id="ARBA00030865"/>
    </source>
</evidence>
<comment type="caution">
    <text evidence="16">The sequence shown here is derived from an EMBL/GenBank/DDBJ whole genome shotgun (WGS) entry which is preliminary data.</text>
</comment>
<evidence type="ECO:0000256" key="8">
    <source>
        <dbReference type="ARBA" id="ARBA00022917"/>
    </source>
</evidence>
<dbReference type="InterPro" id="IPR011035">
    <property type="entry name" value="Ribosomal_bL25/Gln-tRNA_synth"/>
</dbReference>
<dbReference type="SUPFAM" id="SSF50715">
    <property type="entry name" value="Ribosomal protein L25-like"/>
    <property type="match status" value="1"/>
</dbReference>
<feature type="domain" description="tRNA synthetases class I (E and Q) anti-codon binding" evidence="15">
    <location>
        <begin position="560"/>
        <end position="621"/>
    </location>
</feature>
<dbReference type="InterPro" id="IPR049437">
    <property type="entry name" value="tRNA-synt_1c_C2"/>
</dbReference>
<name>S7XIJ6_SPRLO</name>
<keyword evidence="17" id="KW-1185">Reference proteome</keyword>
<evidence type="ECO:0000256" key="6">
    <source>
        <dbReference type="ARBA" id="ARBA00022741"/>
    </source>
</evidence>
<evidence type="ECO:0000256" key="12">
    <source>
        <dbReference type="ARBA" id="ARBA00070830"/>
    </source>
</evidence>
<dbReference type="OMA" id="ANRYFFV"/>
<keyword evidence="4" id="KW-0963">Cytoplasm</keyword>
<comment type="subcellular location">
    <subcellularLocation>
        <location evidence="1">Cytoplasm</location>
    </subcellularLocation>
</comment>
<dbReference type="HOGENOM" id="CLU_001882_1_2_1"/>
<dbReference type="PROSITE" id="PS00178">
    <property type="entry name" value="AA_TRNA_LIGASE_I"/>
    <property type="match status" value="1"/>
</dbReference>
<dbReference type="Gene3D" id="3.90.800.10">
    <property type="entry name" value="Glutamyl-tRNA Synthetase, Domain 3"/>
    <property type="match status" value="1"/>
</dbReference>
<evidence type="ECO:0000256" key="3">
    <source>
        <dbReference type="ARBA" id="ARBA00012835"/>
    </source>
</evidence>
<keyword evidence="5 13" id="KW-0436">Ligase</keyword>
<feature type="domain" description="Glutamyl/glutaminyl-tRNA synthetase class Ib catalytic" evidence="14">
    <location>
        <begin position="154"/>
        <end position="462"/>
    </location>
</feature>
<dbReference type="Proteomes" id="UP000014978">
    <property type="component" value="Unassembled WGS sequence"/>
</dbReference>
<dbReference type="EMBL" id="ATCN01000521">
    <property type="protein sequence ID" value="EPR78859.1"/>
    <property type="molecule type" value="Genomic_DNA"/>
</dbReference>
<dbReference type="EC" id="6.1.1.17" evidence="3"/>
<dbReference type="FunFam" id="1.10.1160.10:FF:000001">
    <property type="entry name" value="Glutamine--tRNA ligase"/>
    <property type="match status" value="1"/>
</dbReference>